<protein>
    <recommendedName>
        <fullName evidence="1">DNA replication complex GINS protein PSF3</fullName>
    </recommendedName>
</protein>
<dbReference type="PANTHER" id="PTHR22768:SF0">
    <property type="entry name" value="DNA REPLICATION COMPLEX GINS PROTEIN PSF3"/>
    <property type="match status" value="1"/>
</dbReference>
<keyword evidence="1" id="KW-0235">DNA replication</keyword>
<dbReference type="AlphaFoldDB" id="A0A815KRQ7"/>
<comment type="caution">
    <text evidence="3">The sequence shown here is derived from an EMBL/GenBank/DDBJ whole genome shotgun (WGS) entry which is preliminary data.</text>
</comment>
<dbReference type="InterPro" id="IPR010492">
    <property type="entry name" value="GINS_Psf3"/>
</dbReference>
<gene>
    <name evidence="3" type="ORF">EDS130_LOCUS35783</name>
</gene>
<evidence type="ECO:0000313" key="4">
    <source>
        <dbReference type="Proteomes" id="UP000663852"/>
    </source>
</evidence>
<dbReference type="Proteomes" id="UP000663852">
    <property type="component" value="Unassembled WGS sequence"/>
</dbReference>
<comment type="subcellular location">
    <subcellularLocation>
        <location evidence="1">Nucleus</location>
    </subcellularLocation>
</comment>
<dbReference type="CDD" id="cd21693">
    <property type="entry name" value="GINS_B_Psf3"/>
    <property type="match status" value="1"/>
</dbReference>
<comment type="similarity">
    <text evidence="1">Belongs to the GINS3/PSF3 family.</text>
</comment>
<proteinExistence type="inferred from homology"/>
<dbReference type="SUPFAM" id="SSF160059">
    <property type="entry name" value="PriA/YqbF domain"/>
    <property type="match status" value="1"/>
</dbReference>
<dbReference type="PANTHER" id="PTHR22768">
    <property type="entry name" value="DNA REPLICATION COMPLEX GINS PROTEIN PSF3"/>
    <property type="match status" value="1"/>
</dbReference>
<dbReference type="EMBL" id="CAJNOJ010000320">
    <property type="protein sequence ID" value="CAF1396788.1"/>
    <property type="molecule type" value="Genomic_DNA"/>
</dbReference>
<dbReference type="GO" id="GO:1902975">
    <property type="term" value="P:mitotic DNA replication initiation"/>
    <property type="evidence" value="ECO:0007669"/>
    <property type="project" value="TreeGrafter"/>
</dbReference>
<name>A0A815KRQ7_ADIRI</name>
<evidence type="ECO:0000313" key="3">
    <source>
        <dbReference type="EMBL" id="CAF1396788.1"/>
    </source>
</evidence>
<evidence type="ECO:0000259" key="2">
    <source>
        <dbReference type="Pfam" id="PF22466"/>
    </source>
</evidence>
<dbReference type="Gene3D" id="1.20.58.2050">
    <property type="match status" value="1"/>
</dbReference>
<dbReference type="InterPro" id="IPR038437">
    <property type="entry name" value="GINS_Psf3_sf"/>
</dbReference>
<dbReference type="Pfam" id="PF22466">
    <property type="entry name" value="PSF3_N"/>
    <property type="match status" value="1"/>
</dbReference>
<keyword evidence="1" id="KW-0539">Nucleus</keyword>
<dbReference type="SUPFAM" id="SSF158573">
    <property type="entry name" value="GINS helical bundle-like"/>
    <property type="match status" value="1"/>
</dbReference>
<organism evidence="3 4">
    <name type="scientific">Adineta ricciae</name>
    <name type="common">Rotifer</name>
    <dbReference type="NCBI Taxonomy" id="249248"/>
    <lineage>
        <taxon>Eukaryota</taxon>
        <taxon>Metazoa</taxon>
        <taxon>Spiralia</taxon>
        <taxon>Gnathifera</taxon>
        <taxon>Rotifera</taxon>
        <taxon>Eurotatoria</taxon>
        <taxon>Bdelloidea</taxon>
        <taxon>Adinetida</taxon>
        <taxon>Adinetidae</taxon>
        <taxon>Adineta</taxon>
    </lineage>
</organism>
<dbReference type="InterPro" id="IPR036224">
    <property type="entry name" value="GINS_bundle-like_dom_sf"/>
</dbReference>
<dbReference type="GO" id="GO:0000811">
    <property type="term" value="C:GINS complex"/>
    <property type="evidence" value="ECO:0007669"/>
    <property type="project" value="UniProtKB-UniRule"/>
</dbReference>
<reference evidence="3" key="1">
    <citation type="submission" date="2021-02" db="EMBL/GenBank/DDBJ databases">
        <authorList>
            <person name="Nowell W R."/>
        </authorList>
    </citation>
    <scope>NUCLEOTIDE SEQUENCE</scope>
</reference>
<accession>A0A815KRQ7</accession>
<comment type="function">
    <text evidence="1">The GINS complex plays an essential role in the initiation of DNA replication.</text>
</comment>
<evidence type="ECO:0000256" key="1">
    <source>
        <dbReference type="RuleBase" id="RU367161"/>
    </source>
</evidence>
<dbReference type="CDD" id="cd11713">
    <property type="entry name" value="GINS_A_psf3"/>
    <property type="match status" value="1"/>
</dbReference>
<sequence>MYEDYFSIDDILSTQERIRCQLLVDIPKLGFLESSSATATLNDEKKDHADEQNFSSLTANTKLELPYWMIYSICNCKTRFASLPELPLIYSRIQRQIFAADASVVDLAKQASHFYRQGRHLLELNFDEKRQVAMTLLQTYQQRFRSIMDASFHLILLSDHHHHESMKQQTGKFERQEKILLMLGQAAFRDYDRLVNNETKQMLPPKIQGMTTDLTNVLNEYPFVFDGTDLSIGLCLKSWSEECLFENCIQRMYVFAERWNQDLVYLNLVRANNDSGYYGTVGSGWLGWFSDHFLAAGSSNVGSSHFPAVSCKLRAGNGQELIGYFLSNSGGKESAGTCWNRRKLCRNDRPG</sequence>
<comment type="subunit">
    <text evidence="1">Component of the GINS complex.</text>
</comment>
<dbReference type="InterPro" id="IPR055221">
    <property type="entry name" value="PSF3_N"/>
</dbReference>
<dbReference type="OrthoDB" id="10251744at2759"/>
<feature type="domain" description="DNA replication complex GINS protein PSF3 N-terminal" evidence="2">
    <location>
        <begin position="6"/>
        <end position="37"/>
    </location>
</feature>